<reference evidence="1 2" key="1">
    <citation type="submission" date="2023-09" db="EMBL/GenBank/DDBJ databases">
        <title>Pyrofollis japonicus gen. nov. sp. nov., a novel member of the family Pyrodictiaceae isolated from the Iheya North hydrothermal field.</title>
        <authorList>
            <person name="Miyazaki U."/>
            <person name="Sanari M."/>
            <person name="Tame A."/>
            <person name="Kitajima M."/>
            <person name="Okamoto A."/>
            <person name="Sawayama S."/>
            <person name="Miyazaki J."/>
            <person name="Takai K."/>
            <person name="Nakagawa S."/>
        </authorList>
    </citation>
    <scope>NUCLEOTIDE SEQUENCE [LARGE SCALE GENOMIC DNA]</scope>
    <source>
        <strain evidence="1 2">AV2</strain>
    </source>
</reference>
<protein>
    <recommendedName>
        <fullName evidence="3">Ribbon-helix-helix protein CopG domain-containing protein</fullName>
    </recommendedName>
</protein>
<name>A0ABN6ZS07_9CREN</name>
<evidence type="ECO:0008006" key="3">
    <source>
        <dbReference type="Google" id="ProtNLM"/>
    </source>
</evidence>
<accession>A0ABN6ZS07</accession>
<gene>
    <name evidence="1" type="ORF">PABY_17510</name>
</gene>
<dbReference type="Proteomes" id="UP001341135">
    <property type="component" value="Chromosome"/>
</dbReference>
<keyword evidence="2" id="KW-1185">Reference proteome</keyword>
<proteinExistence type="predicted"/>
<evidence type="ECO:0000313" key="1">
    <source>
        <dbReference type="EMBL" id="BES82184.1"/>
    </source>
</evidence>
<organism evidence="1 2">
    <name type="scientific">Pyrodictium abyssi</name>
    <dbReference type="NCBI Taxonomy" id="54256"/>
    <lineage>
        <taxon>Archaea</taxon>
        <taxon>Thermoproteota</taxon>
        <taxon>Thermoprotei</taxon>
        <taxon>Desulfurococcales</taxon>
        <taxon>Pyrodictiaceae</taxon>
        <taxon>Pyrodictium</taxon>
    </lineage>
</organism>
<sequence>MSVVVSFRIDRKLKEKMDKLKHINWSEVVRRAIYETIAREEAKLRKICFIFPNLILYILLHG</sequence>
<evidence type="ECO:0000313" key="2">
    <source>
        <dbReference type="Proteomes" id="UP001341135"/>
    </source>
</evidence>
<dbReference type="EMBL" id="AP028907">
    <property type="protein sequence ID" value="BES82184.1"/>
    <property type="molecule type" value="Genomic_DNA"/>
</dbReference>